<keyword evidence="1" id="KW-1133">Transmembrane helix</keyword>
<name>A0ABN4AMU1_EMTOG</name>
<dbReference type="RefSeq" id="WP_015029321.1">
    <property type="nucleotide sequence ID" value="NC_018748.1"/>
</dbReference>
<feature type="transmembrane region" description="Helical" evidence="1">
    <location>
        <begin position="36"/>
        <end position="57"/>
    </location>
</feature>
<gene>
    <name evidence="2" type="ordered locus">Emtol_2488</name>
</gene>
<evidence type="ECO:0000313" key="2">
    <source>
        <dbReference type="EMBL" id="AFK03624.1"/>
    </source>
</evidence>
<keyword evidence="3" id="KW-1185">Reference proteome</keyword>
<keyword evidence="1" id="KW-0812">Transmembrane</keyword>
<dbReference type="EMBL" id="CP002961">
    <property type="protein sequence ID" value="AFK03624.1"/>
    <property type="molecule type" value="Genomic_DNA"/>
</dbReference>
<evidence type="ECO:0000256" key="1">
    <source>
        <dbReference type="SAM" id="Phobius"/>
    </source>
</evidence>
<accession>A0ABN4AMU1</accession>
<keyword evidence="1" id="KW-0472">Membrane</keyword>
<dbReference type="Proteomes" id="UP000002875">
    <property type="component" value="Chromosome"/>
</dbReference>
<sequence>MELVYAIIIAILPLALSFWSIFLLRRNPKISDFMKSLITAILSGIILVSLSVSAHHFSTIQDAKSNMSVGVLTSVQGIISGVVFLVSRFLSK</sequence>
<reference evidence="2 3" key="1">
    <citation type="submission" date="2011-07" db="EMBL/GenBank/DDBJ databases">
        <title>The complete genome of chromosome of Emticicia oligotrophica DSM 17448.</title>
        <authorList>
            <consortium name="US DOE Joint Genome Institute (JGI-PGF)"/>
            <person name="Lucas S."/>
            <person name="Han J."/>
            <person name="Lapidus A."/>
            <person name="Bruce D."/>
            <person name="Goodwin L."/>
            <person name="Pitluck S."/>
            <person name="Peters L."/>
            <person name="Kyrpides N."/>
            <person name="Mavromatis K."/>
            <person name="Ivanova N."/>
            <person name="Ovchinnikova G."/>
            <person name="Teshima H."/>
            <person name="Detter J.C."/>
            <person name="Tapia R."/>
            <person name="Han C."/>
            <person name="Land M."/>
            <person name="Hauser L."/>
            <person name="Markowitz V."/>
            <person name="Cheng J.-F."/>
            <person name="Hugenholtz P."/>
            <person name="Woyke T."/>
            <person name="Wu D."/>
            <person name="Tindall B."/>
            <person name="Pomrenke H."/>
            <person name="Brambilla E."/>
            <person name="Klenk H.-P."/>
            <person name="Eisen J.A."/>
        </authorList>
    </citation>
    <scope>NUCLEOTIDE SEQUENCE [LARGE SCALE GENOMIC DNA]</scope>
    <source>
        <strain evidence="2 3">DSM 17448</strain>
    </source>
</reference>
<proteinExistence type="predicted"/>
<evidence type="ECO:0000313" key="3">
    <source>
        <dbReference type="Proteomes" id="UP000002875"/>
    </source>
</evidence>
<protein>
    <submittedName>
        <fullName evidence="2">Uncharacterized protein</fullName>
    </submittedName>
</protein>
<feature type="transmembrane region" description="Helical" evidence="1">
    <location>
        <begin position="69"/>
        <end position="90"/>
    </location>
</feature>
<feature type="transmembrane region" description="Helical" evidence="1">
    <location>
        <begin position="6"/>
        <end position="24"/>
    </location>
</feature>
<organism evidence="2 3">
    <name type="scientific">Emticicia oligotrophica (strain DSM 17448 / CIP 109782 / MTCC 6937 / GPTSA100-15)</name>
    <dbReference type="NCBI Taxonomy" id="929562"/>
    <lineage>
        <taxon>Bacteria</taxon>
        <taxon>Pseudomonadati</taxon>
        <taxon>Bacteroidota</taxon>
        <taxon>Cytophagia</taxon>
        <taxon>Cytophagales</taxon>
        <taxon>Leadbetterellaceae</taxon>
        <taxon>Emticicia</taxon>
    </lineage>
</organism>